<dbReference type="Proteomes" id="UP001159363">
    <property type="component" value="Chromosome 1"/>
</dbReference>
<protein>
    <submittedName>
        <fullName evidence="1">Uncharacterized protein</fullName>
    </submittedName>
</protein>
<name>A0ABQ9IMY3_9NEOP</name>
<dbReference type="EMBL" id="JARBHB010000001">
    <property type="protein sequence ID" value="KAJ8898032.1"/>
    <property type="molecule type" value="Genomic_DNA"/>
</dbReference>
<accession>A0ABQ9IMY3</accession>
<proteinExistence type="predicted"/>
<gene>
    <name evidence="1" type="ORF">PR048_003392</name>
</gene>
<sequence>MKTMNDFPLVNIINRKFLVPGYTHMESNIDHSMIEKQRKTLKIPVYHTHDWFQLVRGTGLKTSVEDHEMKQEKFIDFAGLFRTGLVVRKKNIDGEQFLWHDVQWLQYRKVSGHVNYKYSHAVASFKTIIGKAPFTEIQQRYNSMVAISADNKKDRRIF</sequence>
<comment type="caution">
    <text evidence="1">The sequence shown here is derived from an EMBL/GenBank/DDBJ whole genome shotgun (WGS) entry which is preliminary data.</text>
</comment>
<evidence type="ECO:0000313" key="1">
    <source>
        <dbReference type="EMBL" id="KAJ8898032.1"/>
    </source>
</evidence>
<evidence type="ECO:0000313" key="2">
    <source>
        <dbReference type="Proteomes" id="UP001159363"/>
    </source>
</evidence>
<keyword evidence="2" id="KW-1185">Reference proteome</keyword>
<organism evidence="1 2">
    <name type="scientific">Dryococelus australis</name>
    <dbReference type="NCBI Taxonomy" id="614101"/>
    <lineage>
        <taxon>Eukaryota</taxon>
        <taxon>Metazoa</taxon>
        <taxon>Ecdysozoa</taxon>
        <taxon>Arthropoda</taxon>
        <taxon>Hexapoda</taxon>
        <taxon>Insecta</taxon>
        <taxon>Pterygota</taxon>
        <taxon>Neoptera</taxon>
        <taxon>Polyneoptera</taxon>
        <taxon>Phasmatodea</taxon>
        <taxon>Verophasmatodea</taxon>
        <taxon>Anareolatae</taxon>
        <taxon>Phasmatidae</taxon>
        <taxon>Eurycanthinae</taxon>
        <taxon>Dryococelus</taxon>
    </lineage>
</organism>
<reference evidence="1 2" key="1">
    <citation type="submission" date="2023-02" db="EMBL/GenBank/DDBJ databases">
        <title>LHISI_Scaffold_Assembly.</title>
        <authorList>
            <person name="Stuart O.P."/>
            <person name="Cleave R."/>
            <person name="Magrath M.J.L."/>
            <person name="Mikheyev A.S."/>
        </authorList>
    </citation>
    <scope>NUCLEOTIDE SEQUENCE [LARGE SCALE GENOMIC DNA]</scope>
    <source>
        <strain evidence="1">Daus_M_001</strain>
        <tissue evidence="1">Leg muscle</tissue>
    </source>
</reference>